<evidence type="ECO:0000313" key="2">
    <source>
        <dbReference type="Proteomes" id="UP000000709"/>
    </source>
</evidence>
<dbReference type="OrthoDB" id="4073735at2759"/>
<dbReference type="EMBL" id="GL996503">
    <property type="protein sequence ID" value="EGW31183.1"/>
    <property type="molecule type" value="Genomic_DNA"/>
</dbReference>
<dbReference type="RefSeq" id="XP_007375961.1">
    <property type="nucleotide sequence ID" value="XM_007375899.1"/>
</dbReference>
<dbReference type="AlphaFoldDB" id="G3AQV4"/>
<organism evidence="2">
    <name type="scientific">Spathaspora passalidarum (strain NRRL Y-27907 / 11-Y1)</name>
    <dbReference type="NCBI Taxonomy" id="619300"/>
    <lineage>
        <taxon>Eukaryota</taxon>
        <taxon>Fungi</taxon>
        <taxon>Dikarya</taxon>
        <taxon>Ascomycota</taxon>
        <taxon>Saccharomycotina</taxon>
        <taxon>Pichiomycetes</taxon>
        <taxon>Debaryomycetaceae</taxon>
        <taxon>Spathaspora</taxon>
    </lineage>
</organism>
<keyword evidence="2" id="KW-1185">Reference proteome</keyword>
<name>G3AQV4_SPAPN</name>
<dbReference type="Proteomes" id="UP000000709">
    <property type="component" value="Unassembled WGS sequence"/>
</dbReference>
<gene>
    <name evidence="1" type="ORF">SPAPADRAFT_51217</name>
</gene>
<dbReference type="KEGG" id="spaa:SPAPADRAFT_51217"/>
<protein>
    <submittedName>
        <fullName evidence="1">Uncharacterized protein</fullName>
    </submittedName>
</protein>
<accession>G3AQV4</accession>
<sequence length="160" mass="18970">MNIDNSDNIEWVVKFLEYYLPKLPDHAIIFIFDLLDAEYIKGFFLYFPNDIIHQLLVQQYYSQLLHFQIADGNDQVDVTMHDYTSNPFVSFYGVKNILRFMNDFPEIVPRRLVFIGEIEKRILDDARISKIEEIEIILETLENYKDLRSGTRDLVVNSPN</sequence>
<dbReference type="HOGENOM" id="CLU_1653219_0_0_1"/>
<dbReference type="GeneID" id="18871534"/>
<evidence type="ECO:0000313" key="1">
    <source>
        <dbReference type="EMBL" id="EGW31183.1"/>
    </source>
</evidence>
<dbReference type="InParanoid" id="G3AQV4"/>
<proteinExistence type="predicted"/>
<reference evidence="1 2" key="1">
    <citation type="journal article" date="2011" name="Proc. Natl. Acad. Sci. U.S.A.">
        <title>Comparative genomics of xylose-fermenting fungi for enhanced biofuel production.</title>
        <authorList>
            <person name="Wohlbach D.J."/>
            <person name="Kuo A."/>
            <person name="Sato T.K."/>
            <person name="Potts K.M."/>
            <person name="Salamov A.A."/>
            <person name="LaButti K.M."/>
            <person name="Sun H."/>
            <person name="Clum A."/>
            <person name="Pangilinan J.L."/>
            <person name="Lindquist E.A."/>
            <person name="Lucas S."/>
            <person name="Lapidus A."/>
            <person name="Jin M."/>
            <person name="Gunawan C."/>
            <person name="Balan V."/>
            <person name="Dale B.E."/>
            <person name="Jeffries T.W."/>
            <person name="Zinkel R."/>
            <person name="Barry K.W."/>
            <person name="Grigoriev I.V."/>
            <person name="Gasch A.P."/>
        </authorList>
    </citation>
    <scope>NUCLEOTIDE SEQUENCE [LARGE SCALE GENOMIC DNA]</scope>
    <source>
        <strain evidence="2">NRRL Y-27907 / 11-Y1</strain>
    </source>
</reference>